<dbReference type="PANTHER" id="PTHR46382">
    <property type="entry name" value="PHOSPHATIDATE CYTIDYLYLTRANSFERASE"/>
    <property type="match status" value="1"/>
</dbReference>
<evidence type="ECO:0000256" key="18">
    <source>
        <dbReference type="RuleBase" id="RU003938"/>
    </source>
</evidence>
<dbReference type="PANTHER" id="PTHR46382:SF1">
    <property type="entry name" value="PHOSPHATIDATE CYTIDYLYLTRANSFERASE"/>
    <property type="match status" value="1"/>
</dbReference>
<evidence type="ECO:0000256" key="2">
    <source>
        <dbReference type="ARBA" id="ARBA00004651"/>
    </source>
</evidence>
<evidence type="ECO:0000256" key="3">
    <source>
        <dbReference type="ARBA" id="ARBA00005119"/>
    </source>
</evidence>
<feature type="transmembrane region" description="Helical" evidence="19">
    <location>
        <begin position="115"/>
        <end position="133"/>
    </location>
</feature>
<keyword evidence="15 19" id="KW-0472">Membrane</keyword>
<evidence type="ECO:0000256" key="15">
    <source>
        <dbReference type="ARBA" id="ARBA00023136"/>
    </source>
</evidence>
<dbReference type="EMBL" id="CP048836">
    <property type="protein sequence ID" value="QID18028.1"/>
    <property type="molecule type" value="Genomic_DNA"/>
</dbReference>
<dbReference type="AlphaFoldDB" id="A0A6C1B5Q1"/>
<dbReference type="GO" id="GO:0004605">
    <property type="term" value="F:phosphatidate cytidylyltransferase activity"/>
    <property type="evidence" value="ECO:0007669"/>
    <property type="project" value="UniProtKB-EC"/>
</dbReference>
<keyword evidence="13 19" id="KW-1133">Transmembrane helix</keyword>
<keyword evidence="10 18" id="KW-0808">Transferase</keyword>
<evidence type="ECO:0000313" key="21">
    <source>
        <dbReference type="Proteomes" id="UP000501991"/>
    </source>
</evidence>
<dbReference type="Proteomes" id="UP000501991">
    <property type="component" value="Chromosome"/>
</dbReference>
<evidence type="ECO:0000256" key="11">
    <source>
        <dbReference type="ARBA" id="ARBA00022692"/>
    </source>
</evidence>
<dbReference type="UniPathway" id="UPA00557">
    <property type="reaction ID" value="UER00614"/>
</dbReference>
<evidence type="ECO:0000256" key="19">
    <source>
        <dbReference type="SAM" id="Phobius"/>
    </source>
</evidence>
<evidence type="ECO:0000256" key="13">
    <source>
        <dbReference type="ARBA" id="ARBA00022989"/>
    </source>
</evidence>
<comment type="subcellular location">
    <subcellularLocation>
        <location evidence="2">Cell membrane</location>
        <topology evidence="2">Multi-pass membrane protein</topology>
    </subcellularLocation>
</comment>
<keyword evidence="9" id="KW-0444">Lipid biosynthesis</keyword>
<dbReference type="EC" id="2.7.7.41" evidence="6 18"/>
<evidence type="ECO:0000313" key="20">
    <source>
        <dbReference type="EMBL" id="QID18028.1"/>
    </source>
</evidence>
<evidence type="ECO:0000256" key="10">
    <source>
        <dbReference type="ARBA" id="ARBA00022679"/>
    </source>
</evidence>
<comment type="catalytic activity">
    <reaction evidence="1 18">
        <text>a 1,2-diacyl-sn-glycero-3-phosphate + CTP + H(+) = a CDP-1,2-diacyl-sn-glycerol + diphosphate</text>
        <dbReference type="Rhea" id="RHEA:16229"/>
        <dbReference type="ChEBI" id="CHEBI:15378"/>
        <dbReference type="ChEBI" id="CHEBI:33019"/>
        <dbReference type="ChEBI" id="CHEBI:37563"/>
        <dbReference type="ChEBI" id="CHEBI:58332"/>
        <dbReference type="ChEBI" id="CHEBI:58608"/>
        <dbReference type="EC" id="2.7.7.41"/>
    </reaction>
</comment>
<evidence type="ECO:0000256" key="5">
    <source>
        <dbReference type="ARBA" id="ARBA00010185"/>
    </source>
</evidence>
<dbReference type="InterPro" id="IPR000374">
    <property type="entry name" value="PC_trans"/>
</dbReference>
<evidence type="ECO:0000256" key="17">
    <source>
        <dbReference type="ARBA" id="ARBA00023264"/>
    </source>
</evidence>
<feature type="transmembrane region" description="Helical" evidence="19">
    <location>
        <begin position="55"/>
        <end position="75"/>
    </location>
</feature>
<sequence>MLRTRVITALVMLLVFSSAVFLFSATGWMAFVAVITGCAAWEWAGFCRWQPSVRYGYGVATAVAAFVLAYCVDTAAPSTAYGFHLLVFGVSILFWGLIGSAWLARMWPLGQGARAALTGLVVMLPTAIAMVFLRQINPWWLLGAMAIVWVADIAAYFSGRALGRRKLAPSISPGKSWEGVYGALMAVVAYGLIVLSWSGARFSPAAWGGIVLGLLALTGVSVVGDLFESMLKRQAGIKDSSQLLPGHGGVLDRIDSLTSTLPMVALFVLLTR</sequence>
<evidence type="ECO:0000256" key="7">
    <source>
        <dbReference type="ARBA" id="ARBA00019373"/>
    </source>
</evidence>
<feature type="transmembrane region" description="Helical" evidence="19">
    <location>
        <begin position="206"/>
        <end position="227"/>
    </location>
</feature>
<comment type="pathway">
    <text evidence="4">Lipid metabolism.</text>
</comment>
<evidence type="ECO:0000256" key="12">
    <source>
        <dbReference type="ARBA" id="ARBA00022695"/>
    </source>
</evidence>
<dbReference type="KEGG" id="azq:G3580_10460"/>
<evidence type="ECO:0000256" key="1">
    <source>
        <dbReference type="ARBA" id="ARBA00001698"/>
    </source>
</evidence>
<proteinExistence type="inferred from homology"/>
<dbReference type="RefSeq" id="WP_173765286.1">
    <property type="nucleotide sequence ID" value="NZ_CP048836.1"/>
</dbReference>
<dbReference type="Pfam" id="PF01148">
    <property type="entry name" value="CTP_transf_1"/>
    <property type="match status" value="1"/>
</dbReference>
<keyword evidence="17" id="KW-1208">Phospholipid metabolism</keyword>
<dbReference type="GO" id="GO:0005886">
    <property type="term" value="C:plasma membrane"/>
    <property type="evidence" value="ECO:0007669"/>
    <property type="project" value="UniProtKB-SubCell"/>
</dbReference>
<evidence type="ECO:0000256" key="16">
    <source>
        <dbReference type="ARBA" id="ARBA00023209"/>
    </source>
</evidence>
<gene>
    <name evidence="20" type="ORF">G3580_10460</name>
</gene>
<name>A0A6C1B5Q1_9RHOO</name>
<feature type="transmembrane region" description="Helical" evidence="19">
    <location>
        <begin position="81"/>
        <end position="103"/>
    </location>
</feature>
<organism evidence="20 21">
    <name type="scientific">Nitrogeniibacter mangrovi</name>
    <dbReference type="NCBI Taxonomy" id="2016596"/>
    <lineage>
        <taxon>Bacteria</taxon>
        <taxon>Pseudomonadati</taxon>
        <taxon>Pseudomonadota</taxon>
        <taxon>Betaproteobacteria</taxon>
        <taxon>Rhodocyclales</taxon>
        <taxon>Zoogloeaceae</taxon>
        <taxon>Nitrogeniibacter</taxon>
    </lineage>
</organism>
<keyword evidence="14" id="KW-0443">Lipid metabolism</keyword>
<dbReference type="PROSITE" id="PS01315">
    <property type="entry name" value="CDS"/>
    <property type="match status" value="1"/>
</dbReference>
<evidence type="ECO:0000256" key="14">
    <source>
        <dbReference type="ARBA" id="ARBA00023098"/>
    </source>
</evidence>
<feature type="transmembrane region" description="Helical" evidence="19">
    <location>
        <begin position="139"/>
        <end position="159"/>
    </location>
</feature>
<accession>A0A6C1B5Q1</accession>
<evidence type="ECO:0000256" key="6">
    <source>
        <dbReference type="ARBA" id="ARBA00012487"/>
    </source>
</evidence>
<comment type="pathway">
    <text evidence="3 18">Phospholipid metabolism; CDP-diacylglycerol biosynthesis; CDP-diacylglycerol from sn-glycerol 3-phosphate: step 3/3.</text>
</comment>
<evidence type="ECO:0000256" key="9">
    <source>
        <dbReference type="ARBA" id="ARBA00022516"/>
    </source>
</evidence>
<evidence type="ECO:0000256" key="8">
    <source>
        <dbReference type="ARBA" id="ARBA00022475"/>
    </source>
</evidence>
<protein>
    <recommendedName>
        <fullName evidence="7 18">Phosphatidate cytidylyltransferase</fullName>
        <ecNumber evidence="6 18">2.7.7.41</ecNumber>
    </recommendedName>
</protein>
<keyword evidence="11 18" id="KW-0812">Transmembrane</keyword>
<dbReference type="GO" id="GO:0016024">
    <property type="term" value="P:CDP-diacylglycerol biosynthetic process"/>
    <property type="evidence" value="ECO:0007669"/>
    <property type="project" value="UniProtKB-UniPathway"/>
</dbReference>
<feature type="transmembrane region" description="Helical" evidence="19">
    <location>
        <begin position="180"/>
        <end position="200"/>
    </location>
</feature>
<feature type="transmembrane region" description="Helical" evidence="19">
    <location>
        <begin position="6"/>
        <end position="34"/>
    </location>
</feature>
<comment type="similarity">
    <text evidence="5 18">Belongs to the CDS family.</text>
</comment>
<keyword evidence="21" id="KW-1185">Reference proteome</keyword>
<reference evidence="20 21" key="1">
    <citation type="submission" date="2020-02" db="EMBL/GenBank/DDBJ databases">
        <title>Nitrogenibacter mangrovi gen. nov., sp. nov. isolated from mangrove sediment, a denitrifying betaproteobacterium.</title>
        <authorList>
            <person name="Liao H."/>
            <person name="Tian Y."/>
        </authorList>
    </citation>
    <scope>NUCLEOTIDE SEQUENCE [LARGE SCALE GENOMIC DNA]</scope>
    <source>
        <strain evidence="20 21">M9-3-2</strain>
    </source>
</reference>
<evidence type="ECO:0000256" key="4">
    <source>
        <dbReference type="ARBA" id="ARBA00005189"/>
    </source>
</evidence>
<keyword evidence="12 18" id="KW-0548">Nucleotidyltransferase</keyword>
<keyword evidence="8" id="KW-1003">Cell membrane</keyword>
<keyword evidence="16" id="KW-0594">Phospholipid biosynthesis</keyword>